<dbReference type="EMBL" id="JAOTOJ010000008">
    <property type="protein sequence ID" value="KAK9396798.1"/>
    <property type="molecule type" value="Genomic_DNA"/>
</dbReference>
<feature type="region of interest" description="Disordered" evidence="1">
    <location>
        <begin position="89"/>
        <end position="117"/>
    </location>
</feature>
<gene>
    <name evidence="2" type="ORF">NXF25_020159</name>
</gene>
<feature type="compositionally biased region" description="Basic residues" evidence="1">
    <location>
        <begin position="105"/>
        <end position="117"/>
    </location>
</feature>
<dbReference type="GO" id="GO:0007144">
    <property type="term" value="P:female meiosis I"/>
    <property type="evidence" value="ECO:0007669"/>
    <property type="project" value="TreeGrafter"/>
</dbReference>
<sequence length="117" mass="13604">MKQKRRGQPKLAFRGTSPYLNSTESSGRLTDVFNNVIMTGCSSFYDCYKLQNEENVDLRQTYSTSFSTTSEYSNHNDSSLFYVPWSTYADDNKQPSNSQISVKSRMIRKKETRQKRN</sequence>
<proteinExistence type="predicted"/>
<dbReference type="GO" id="GO:0005634">
    <property type="term" value="C:nucleus"/>
    <property type="evidence" value="ECO:0007669"/>
    <property type="project" value="TreeGrafter"/>
</dbReference>
<name>A0AAW1B5M5_CROAD</name>
<evidence type="ECO:0000256" key="1">
    <source>
        <dbReference type="SAM" id="MobiDB-lite"/>
    </source>
</evidence>
<dbReference type="PANTHER" id="PTHR33861">
    <property type="entry name" value="PROTEIN CBG18333"/>
    <property type="match status" value="1"/>
</dbReference>
<organism evidence="2 3">
    <name type="scientific">Crotalus adamanteus</name>
    <name type="common">Eastern diamondback rattlesnake</name>
    <dbReference type="NCBI Taxonomy" id="8729"/>
    <lineage>
        <taxon>Eukaryota</taxon>
        <taxon>Metazoa</taxon>
        <taxon>Chordata</taxon>
        <taxon>Craniata</taxon>
        <taxon>Vertebrata</taxon>
        <taxon>Euteleostomi</taxon>
        <taxon>Lepidosauria</taxon>
        <taxon>Squamata</taxon>
        <taxon>Bifurcata</taxon>
        <taxon>Unidentata</taxon>
        <taxon>Episquamata</taxon>
        <taxon>Toxicofera</taxon>
        <taxon>Serpentes</taxon>
        <taxon>Colubroidea</taxon>
        <taxon>Viperidae</taxon>
        <taxon>Crotalinae</taxon>
        <taxon>Crotalus</taxon>
    </lineage>
</organism>
<dbReference type="Proteomes" id="UP001474421">
    <property type="component" value="Unassembled WGS sequence"/>
</dbReference>
<dbReference type="InterPro" id="IPR027963">
    <property type="entry name" value="MEIOC"/>
</dbReference>
<accession>A0AAW1B5M5</accession>
<protein>
    <submittedName>
        <fullName evidence="2">Meiosis-specific coiled-coil domain-containing protein MEIOC</fullName>
    </submittedName>
</protein>
<dbReference type="GO" id="GO:0048255">
    <property type="term" value="P:mRNA stabilization"/>
    <property type="evidence" value="ECO:0007669"/>
    <property type="project" value="TreeGrafter"/>
</dbReference>
<dbReference type="PANTHER" id="PTHR33861:SF3">
    <property type="entry name" value="MEIOSIS-SPECIFIC COILED-COIL DOMAIN-CONTAINING PROTEIN MEIOC"/>
    <property type="match status" value="1"/>
</dbReference>
<dbReference type="AlphaFoldDB" id="A0AAW1B5M5"/>
<reference evidence="2 3" key="1">
    <citation type="journal article" date="2024" name="Proc. Natl. Acad. Sci. U.S.A.">
        <title>The genetic regulatory architecture and epigenomic basis for age-related changes in rattlesnake venom.</title>
        <authorList>
            <person name="Hogan M.P."/>
            <person name="Holding M.L."/>
            <person name="Nystrom G.S."/>
            <person name="Colston T.J."/>
            <person name="Bartlett D.A."/>
            <person name="Mason A.J."/>
            <person name="Ellsworth S.A."/>
            <person name="Rautsaw R.M."/>
            <person name="Lawrence K.C."/>
            <person name="Strickland J.L."/>
            <person name="He B."/>
            <person name="Fraser P."/>
            <person name="Margres M.J."/>
            <person name="Gilbert D.M."/>
            <person name="Gibbs H.L."/>
            <person name="Parkinson C.L."/>
            <person name="Rokyta D.R."/>
        </authorList>
    </citation>
    <scope>NUCLEOTIDE SEQUENCE [LARGE SCALE GENOMIC DNA]</scope>
    <source>
        <strain evidence="2">DRR0105</strain>
    </source>
</reference>
<evidence type="ECO:0000313" key="2">
    <source>
        <dbReference type="EMBL" id="KAK9396798.1"/>
    </source>
</evidence>
<dbReference type="GO" id="GO:0005737">
    <property type="term" value="C:cytoplasm"/>
    <property type="evidence" value="ECO:0007669"/>
    <property type="project" value="TreeGrafter"/>
</dbReference>
<keyword evidence="3" id="KW-1185">Reference proteome</keyword>
<comment type="caution">
    <text evidence="2">The sequence shown here is derived from an EMBL/GenBank/DDBJ whole genome shotgun (WGS) entry which is preliminary data.</text>
</comment>
<feature type="region of interest" description="Disordered" evidence="1">
    <location>
        <begin position="1"/>
        <end position="24"/>
    </location>
</feature>
<dbReference type="GO" id="GO:0007141">
    <property type="term" value="P:male meiosis I"/>
    <property type="evidence" value="ECO:0007669"/>
    <property type="project" value="TreeGrafter"/>
</dbReference>
<evidence type="ECO:0000313" key="3">
    <source>
        <dbReference type="Proteomes" id="UP001474421"/>
    </source>
</evidence>